<dbReference type="AlphaFoldDB" id="A0A0C2WG28"/>
<dbReference type="HOGENOM" id="CLU_1124283_0_0_1"/>
<dbReference type="EMBL" id="KN818501">
    <property type="protein sequence ID" value="KIL55551.1"/>
    <property type="molecule type" value="Genomic_DNA"/>
</dbReference>
<organism evidence="1 2">
    <name type="scientific">Amanita muscaria (strain Koide BX008)</name>
    <dbReference type="NCBI Taxonomy" id="946122"/>
    <lineage>
        <taxon>Eukaryota</taxon>
        <taxon>Fungi</taxon>
        <taxon>Dikarya</taxon>
        <taxon>Basidiomycota</taxon>
        <taxon>Agaricomycotina</taxon>
        <taxon>Agaricomycetes</taxon>
        <taxon>Agaricomycetidae</taxon>
        <taxon>Agaricales</taxon>
        <taxon>Pluteineae</taxon>
        <taxon>Amanitaceae</taxon>
        <taxon>Amanita</taxon>
    </lineage>
</organism>
<protein>
    <submittedName>
        <fullName evidence="1">Uncharacterized protein</fullName>
    </submittedName>
</protein>
<accession>A0A0C2WG28</accession>
<reference evidence="1 2" key="1">
    <citation type="submission" date="2014-04" db="EMBL/GenBank/DDBJ databases">
        <title>Evolutionary Origins and Diversification of the Mycorrhizal Mutualists.</title>
        <authorList>
            <consortium name="DOE Joint Genome Institute"/>
            <consortium name="Mycorrhizal Genomics Consortium"/>
            <person name="Kohler A."/>
            <person name="Kuo A."/>
            <person name="Nagy L.G."/>
            <person name="Floudas D."/>
            <person name="Copeland A."/>
            <person name="Barry K.W."/>
            <person name="Cichocki N."/>
            <person name="Veneault-Fourrey C."/>
            <person name="LaButti K."/>
            <person name="Lindquist E.A."/>
            <person name="Lipzen A."/>
            <person name="Lundell T."/>
            <person name="Morin E."/>
            <person name="Murat C."/>
            <person name="Riley R."/>
            <person name="Ohm R."/>
            <person name="Sun H."/>
            <person name="Tunlid A."/>
            <person name="Henrissat B."/>
            <person name="Grigoriev I.V."/>
            <person name="Hibbett D.S."/>
            <person name="Martin F."/>
        </authorList>
    </citation>
    <scope>NUCLEOTIDE SEQUENCE [LARGE SCALE GENOMIC DNA]</scope>
    <source>
        <strain evidence="1 2">Koide BX008</strain>
    </source>
</reference>
<dbReference type="Proteomes" id="UP000054549">
    <property type="component" value="Unassembled WGS sequence"/>
</dbReference>
<evidence type="ECO:0000313" key="1">
    <source>
        <dbReference type="EMBL" id="KIL55551.1"/>
    </source>
</evidence>
<sequence>MGFMYGSPKREGCASLFNNIAQRPTTPPITPTSQAVIPLPFTFPSTGNEAAFRPPFFTLPSTDSLDAALLVSMCLKHGGHKHCVLRAPLPNSVLRTYRCLVQSREAAASSIAALLQTLDDNEVQLATSRKPILMDETRTHENPMAGYVELGCLAALDRSVEFKPAVDCDERRQLIEMQDVTIGTPIYVLYIWSSENEGTLPVLWGPGALHNPNGDIAAQANAAVLLIESPYIALFNELIINAPTVTT</sequence>
<proteinExistence type="predicted"/>
<dbReference type="InParanoid" id="A0A0C2WG28"/>
<name>A0A0C2WG28_AMAMK</name>
<evidence type="ECO:0000313" key="2">
    <source>
        <dbReference type="Proteomes" id="UP000054549"/>
    </source>
</evidence>
<keyword evidence="2" id="KW-1185">Reference proteome</keyword>
<gene>
    <name evidence="1" type="ORF">M378DRAFT_17842</name>
</gene>